<evidence type="ECO:0000256" key="8">
    <source>
        <dbReference type="SAM" id="Phobius"/>
    </source>
</evidence>
<evidence type="ECO:0000313" key="9">
    <source>
        <dbReference type="Proteomes" id="UP000079169"/>
    </source>
</evidence>
<dbReference type="AlphaFoldDB" id="A0A3Q0IPZ4"/>
<keyword evidence="6" id="KW-0325">Glycoprotein</keyword>
<evidence type="ECO:0000256" key="4">
    <source>
        <dbReference type="ARBA" id="ARBA00022989"/>
    </source>
</evidence>
<keyword evidence="3 8" id="KW-0812">Transmembrane</keyword>
<feature type="transmembrane region" description="Helical" evidence="8">
    <location>
        <begin position="30"/>
        <end position="50"/>
    </location>
</feature>
<evidence type="ECO:0000256" key="5">
    <source>
        <dbReference type="ARBA" id="ARBA00023136"/>
    </source>
</evidence>
<keyword evidence="5 8" id="KW-0472">Membrane</keyword>
<dbReference type="InterPro" id="IPR018469">
    <property type="entry name" value="Dual_oxidase_maturation_fac"/>
</dbReference>
<dbReference type="PANTHER" id="PTHR31158">
    <property type="entry name" value="DUAL OXIDASE 2"/>
    <property type="match status" value="1"/>
</dbReference>
<name>A0A3Q0IPZ4_DIACI</name>
<comment type="similarity">
    <text evidence="2">Belongs to the DUOXA family.</text>
</comment>
<evidence type="ECO:0000256" key="1">
    <source>
        <dbReference type="ARBA" id="ARBA00004141"/>
    </source>
</evidence>
<dbReference type="Proteomes" id="UP000079169">
    <property type="component" value="Unplaced"/>
</dbReference>
<dbReference type="GeneID" id="103507952"/>
<evidence type="ECO:0000313" key="10">
    <source>
        <dbReference type="RefSeq" id="XP_026678364.1"/>
    </source>
</evidence>
<organism evidence="9 10">
    <name type="scientific">Diaphorina citri</name>
    <name type="common">Asian citrus psyllid</name>
    <dbReference type="NCBI Taxonomy" id="121845"/>
    <lineage>
        <taxon>Eukaryota</taxon>
        <taxon>Metazoa</taxon>
        <taxon>Ecdysozoa</taxon>
        <taxon>Arthropoda</taxon>
        <taxon>Hexapoda</taxon>
        <taxon>Insecta</taxon>
        <taxon>Pterygota</taxon>
        <taxon>Neoptera</taxon>
        <taxon>Paraneoptera</taxon>
        <taxon>Hemiptera</taxon>
        <taxon>Sternorrhyncha</taxon>
        <taxon>Psylloidea</taxon>
        <taxon>Psyllidae</taxon>
        <taxon>Diaphorininae</taxon>
        <taxon>Diaphorina</taxon>
    </lineage>
</organism>
<evidence type="ECO:0000256" key="2">
    <source>
        <dbReference type="ARBA" id="ARBA00009816"/>
    </source>
</evidence>
<feature type="compositionally biased region" description="Basic and acidic residues" evidence="7">
    <location>
        <begin position="250"/>
        <end position="277"/>
    </location>
</feature>
<dbReference type="PANTHER" id="PTHR31158:SF10">
    <property type="entry name" value="LD27791P"/>
    <property type="match status" value="1"/>
</dbReference>
<protein>
    <submittedName>
        <fullName evidence="10">Dual oxidase maturation factor 1-like</fullName>
    </submittedName>
</protein>
<accession>A0A3Q0IPZ4</accession>
<comment type="subcellular location">
    <subcellularLocation>
        <location evidence="1">Membrane</location>
        <topology evidence="1">Multi-pass membrane protein</topology>
    </subcellularLocation>
</comment>
<dbReference type="KEGG" id="dci:103507952"/>
<evidence type="ECO:0000256" key="7">
    <source>
        <dbReference type="SAM" id="MobiDB-lite"/>
    </source>
</evidence>
<proteinExistence type="inferred from homology"/>
<dbReference type="STRING" id="121845.A0A3Q0IPZ4"/>
<dbReference type="GO" id="GO:0005789">
    <property type="term" value="C:endoplasmic reticulum membrane"/>
    <property type="evidence" value="ECO:0007669"/>
    <property type="project" value="InterPro"/>
</dbReference>
<dbReference type="RefSeq" id="XP_026678364.1">
    <property type="nucleotide sequence ID" value="XM_026822563.1"/>
</dbReference>
<sequence length="338" mass="38387">MMKGWLRTDGGPTLYNNPNRTPVTGDVQAIFVYLVFFTLFLAFLIIFPGVRKERFTTFMSVTLSLFVGNVILVTKCGSGWHVGKTEIVSTYRAYSRELINAELGGYIGLNHINITLRVLPTDNSTEVEDIDFNERFSWIGSYEMGESYREGLVRGLPFPILTVAEYFSLGQEGFAWGGQYRAAGYYAGILLWSVYTVHGKCLGTPEYLMARSTECYNRLLPRLIYILAHELLSELKTHIPFPDFRRLSSKKDEKEEASSSEPMRLHGLDNRAFDQEPPKSPWRYPFQRPAIQGTAFQRTESQDSTSSTSSIAKASVHFAEFPQHRPLRATHPSALHTR</sequence>
<reference evidence="10" key="1">
    <citation type="submission" date="2025-08" db="UniProtKB">
        <authorList>
            <consortium name="RefSeq"/>
        </authorList>
    </citation>
    <scope>IDENTIFICATION</scope>
</reference>
<feature type="region of interest" description="Disordered" evidence="7">
    <location>
        <begin position="319"/>
        <end position="338"/>
    </location>
</feature>
<dbReference type="PaxDb" id="121845-A0A3Q0IPZ4"/>
<gene>
    <name evidence="10" type="primary">LOC103507952</name>
</gene>
<keyword evidence="4 8" id="KW-1133">Transmembrane helix</keyword>
<feature type="region of interest" description="Disordered" evidence="7">
    <location>
        <begin position="250"/>
        <end position="286"/>
    </location>
</feature>
<evidence type="ECO:0000256" key="3">
    <source>
        <dbReference type="ARBA" id="ARBA00022692"/>
    </source>
</evidence>
<dbReference type="Pfam" id="PF10204">
    <property type="entry name" value="DuoxA"/>
    <property type="match status" value="1"/>
</dbReference>
<evidence type="ECO:0000256" key="6">
    <source>
        <dbReference type="ARBA" id="ARBA00023180"/>
    </source>
</evidence>
<dbReference type="GO" id="GO:0015031">
    <property type="term" value="P:protein transport"/>
    <property type="evidence" value="ECO:0007669"/>
    <property type="project" value="InterPro"/>
</dbReference>
<keyword evidence="9" id="KW-1185">Reference proteome</keyword>